<evidence type="ECO:0000313" key="2">
    <source>
        <dbReference type="EMBL" id="KAF5709882.1"/>
    </source>
</evidence>
<keyword evidence="3" id="KW-1185">Reference proteome</keyword>
<dbReference type="Proteomes" id="UP000532311">
    <property type="component" value="Unassembled WGS sequence"/>
</dbReference>
<feature type="region of interest" description="Disordered" evidence="1">
    <location>
        <begin position="185"/>
        <end position="219"/>
    </location>
</feature>
<dbReference type="InterPro" id="IPR039261">
    <property type="entry name" value="FNR_nucleotide-bd"/>
</dbReference>
<feature type="compositionally biased region" description="Basic and acidic residues" evidence="1">
    <location>
        <begin position="199"/>
        <end position="218"/>
    </location>
</feature>
<dbReference type="AlphaFoldDB" id="A0A8H5YCX4"/>
<dbReference type="EMBL" id="JAAQPF010000235">
    <property type="protein sequence ID" value="KAF5709882.1"/>
    <property type="molecule type" value="Genomic_DNA"/>
</dbReference>
<evidence type="ECO:0008006" key="4">
    <source>
        <dbReference type="Google" id="ProtNLM"/>
    </source>
</evidence>
<evidence type="ECO:0000256" key="1">
    <source>
        <dbReference type="SAM" id="MobiDB-lite"/>
    </source>
</evidence>
<protein>
    <recommendedName>
        <fullName evidence="4">Ferric reductase NAD binding domain-containing protein</fullName>
    </recommendedName>
</protein>
<comment type="caution">
    <text evidence="2">The sequence shown here is derived from an EMBL/GenBank/DDBJ whole genome shotgun (WGS) entry which is preliminary data.</text>
</comment>
<name>A0A8H5YCX4_9HYPO</name>
<dbReference type="Gene3D" id="3.40.50.80">
    <property type="entry name" value="Nucleotide-binding domain of ferredoxin-NADP reductase (FNR) module"/>
    <property type="match status" value="1"/>
</dbReference>
<gene>
    <name evidence="2" type="ORF">FGLOB1_5764</name>
</gene>
<proteinExistence type="predicted"/>
<reference evidence="2 3" key="1">
    <citation type="submission" date="2020-05" db="EMBL/GenBank/DDBJ databases">
        <title>Identification and distribution of gene clusters putatively required for synthesis of sphingolipid metabolism inhibitors in phylogenetically diverse species of the filamentous fungus Fusarium.</title>
        <authorList>
            <person name="Kim H.-S."/>
            <person name="Busman M."/>
            <person name="Brown D.W."/>
            <person name="Divon H."/>
            <person name="Uhlig S."/>
            <person name="Proctor R.H."/>
        </authorList>
    </citation>
    <scope>NUCLEOTIDE SEQUENCE [LARGE SCALE GENOMIC DNA]</scope>
    <source>
        <strain evidence="2 3">NRRL 26131</strain>
    </source>
</reference>
<sequence>MVVDVKRGFTNNLRELAKRCMTSNIAIFAGPYGSRIPVENYETVLLVATGLGFVALSPYLQWLLQEDKTYVKTSIYYDENGIPPDWAKDMIEQVKKMKKRWKRVHLYECQMPLADILRKEAATKAADSSVSKPKLIAASVSGDVRDDLVQFATAKSSLFDLIFTDYQPEDDRHSFEDPVNQFKSNINDKQADAGVPLDDSARGKDVRSSYESRNDESCGRIQEFQYETESYSKDLC</sequence>
<organism evidence="2 3">
    <name type="scientific">Fusarium globosum</name>
    <dbReference type="NCBI Taxonomy" id="78864"/>
    <lineage>
        <taxon>Eukaryota</taxon>
        <taxon>Fungi</taxon>
        <taxon>Dikarya</taxon>
        <taxon>Ascomycota</taxon>
        <taxon>Pezizomycotina</taxon>
        <taxon>Sordariomycetes</taxon>
        <taxon>Hypocreomycetidae</taxon>
        <taxon>Hypocreales</taxon>
        <taxon>Nectriaceae</taxon>
        <taxon>Fusarium</taxon>
        <taxon>Fusarium fujikuroi species complex</taxon>
    </lineage>
</organism>
<evidence type="ECO:0000313" key="3">
    <source>
        <dbReference type="Proteomes" id="UP000532311"/>
    </source>
</evidence>
<accession>A0A8H5YCX4</accession>
<dbReference type="SUPFAM" id="SSF52343">
    <property type="entry name" value="Ferredoxin reductase-like, C-terminal NADP-linked domain"/>
    <property type="match status" value="1"/>
</dbReference>